<dbReference type="Pfam" id="PF01633">
    <property type="entry name" value="Choline_kinase"/>
    <property type="match status" value="1"/>
</dbReference>
<reference evidence="2 3" key="1">
    <citation type="submission" date="2016-11" db="EMBL/GenBank/DDBJ databases">
        <authorList>
            <person name="Jaros S."/>
            <person name="Januszkiewicz K."/>
            <person name="Wedrychowicz H."/>
        </authorList>
    </citation>
    <scope>NUCLEOTIDE SEQUENCE [LARGE SCALE GENOMIC DNA]</scope>
    <source>
        <strain evidence="2 3">DSM 21120</strain>
    </source>
</reference>
<dbReference type="PANTHER" id="PTHR22603:SF66">
    <property type="entry name" value="ETHANOLAMINE KINASE"/>
    <property type="match status" value="1"/>
</dbReference>
<evidence type="ECO:0000313" key="3">
    <source>
        <dbReference type="Proteomes" id="UP000184032"/>
    </source>
</evidence>
<keyword evidence="3" id="KW-1185">Reference proteome</keyword>
<dbReference type="SUPFAM" id="SSF56112">
    <property type="entry name" value="Protein kinase-like (PK-like)"/>
    <property type="match status" value="1"/>
</dbReference>
<dbReference type="GO" id="GO:0005737">
    <property type="term" value="C:cytoplasm"/>
    <property type="evidence" value="ECO:0007669"/>
    <property type="project" value="TreeGrafter"/>
</dbReference>
<evidence type="ECO:0000259" key="1">
    <source>
        <dbReference type="Pfam" id="PF12804"/>
    </source>
</evidence>
<dbReference type="SUPFAM" id="SSF53448">
    <property type="entry name" value="Nucleotide-diphospho-sugar transferases"/>
    <property type="match status" value="1"/>
</dbReference>
<dbReference type="Proteomes" id="UP000184032">
    <property type="component" value="Unassembled WGS sequence"/>
</dbReference>
<dbReference type="GO" id="GO:0006646">
    <property type="term" value="P:phosphatidylethanolamine biosynthetic process"/>
    <property type="evidence" value="ECO:0007669"/>
    <property type="project" value="TreeGrafter"/>
</dbReference>
<dbReference type="CDD" id="cd05151">
    <property type="entry name" value="ChoK-like"/>
    <property type="match status" value="1"/>
</dbReference>
<dbReference type="Gene3D" id="3.90.550.10">
    <property type="entry name" value="Spore Coat Polysaccharide Biosynthesis Protein SpsA, Chain A"/>
    <property type="match status" value="1"/>
</dbReference>
<dbReference type="OrthoDB" id="9803871at2"/>
<dbReference type="Pfam" id="PF12804">
    <property type="entry name" value="NTP_transf_3"/>
    <property type="match status" value="1"/>
</dbReference>
<evidence type="ECO:0000313" key="2">
    <source>
        <dbReference type="EMBL" id="SHH01774.1"/>
    </source>
</evidence>
<dbReference type="GO" id="GO:0004305">
    <property type="term" value="F:ethanolamine kinase activity"/>
    <property type="evidence" value="ECO:0007669"/>
    <property type="project" value="TreeGrafter"/>
</dbReference>
<sequence>MNKRDWIVLSVIVNYGYNGQRDIIKYTGYSLGLINSSIKKLIEYGYIDEEYNITDKTRMHIEISKPKRAVILAAGMGLRMTPINKVPKGLLQINDEPLTERIIKQLHKVGIYEIYIVVGHMMEAFEYLTDKYEVELIYDREFAWKDSLHSLFLAEDKLSNCYIVPGSVWFSKNPFSKSEYFSWYGVSEYMDDESIVRLNRKMELVYTDDESGGNSMIGISYLLNGEAKKVRENLIKYDSQRKYNRERWEQTLFDGNKMMVYGRVMLGQSAYEIKTYEQLRELDSESKDLNSKRINFISKMFGVEKEEITDISGLFKGMTNRHMRFSVHGKPYLLRVPGEGSNEIINRRQEAEVYNVLHGKGLSDVVVYISPDDGYKITEYWEDSHDCDPSNEKEVEACIHHLKKLHDMKLEVNHSFDIGERIVRYEELRDTPSTFTDYDETREKMMELLDIFKSLPEEKCLCHIDAAEVNFLFVGEQVYLIDWEYGAMCDPHIDLAMFSIFANYKKDRIDEVIDIYFDGNANDISRLKVYIFAAVGGFLWSVWSEYKANMGVDFGDYTMKQYSYAKKFYKYATELAKKLNKI</sequence>
<feature type="domain" description="MobA-like NTP transferase" evidence="1">
    <location>
        <begin position="69"/>
        <end position="154"/>
    </location>
</feature>
<organism evidence="2 3">
    <name type="scientific">Anaerosphaera aminiphila DSM 21120</name>
    <dbReference type="NCBI Taxonomy" id="1120995"/>
    <lineage>
        <taxon>Bacteria</taxon>
        <taxon>Bacillati</taxon>
        <taxon>Bacillota</taxon>
        <taxon>Tissierellia</taxon>
        <taxon>Tissierellales</taxon>
        <taxon>Peptoniphilaceae</taxon>
        <taxon>Anaerosphaera</taxon>
    </lineage>
</organism>
<dbReference type="GO" id="GO:0016779">
    <property type="term" value="F:nucleotidyltransferase activity"/>
    <property type="evidence" value="ECO:0007669"/>
    <property type="project" value="UniProtKB-KW"/>
</dbReference>
<dbReference type="STRING" id="1120995.SAMN02745245_00350"/>
<dbReference type="InterPro" id="IPR029044">
    <property type="entry name" value="Nucleotide-diphossugar_trans"/>
</dbReference>
<dbReference type="EMBL" id="FQXI01000001">
    <property type="protein sequence ID" value="SHH01774.1"/>
    <property type="molecule type" value="Genomic_DNA"/>
</dbReference>
<dbReference type="Gene3D" id="3.30.200.20">
    <property type="entry name" value="Phosphorylase Kinase, domain 1"/>
    <property type="match status" value="1"/>
</dbReference>
<dbReference type="AlphaFoldDB" id="A0A1M5PJ25"/>
<keyword evidence="2" id="KW-0548">Nucleotidyltransferase</keyword>
<dbReference type="InterPro" id="IPR025877">
    <property type="entry name" value="MobA-like_NTP_Trfase"/>
</dbReference>
<gene>
    <name evidence="2" type="ORF">SAMN02745245_00350</name>
</gene>
<accession>A0A1M5PJ25</accession>
<dbReference type="RefSeq" id="WP_073183150.1">
    <property type="nucleotide sequence ID" value="NZ_FQXI01000001.1"/>
</dbReference>
<dbReference type="InterPro" id="IPR036390">
    <property type="entry name" value="WH_DNA-bd_sf"/>
</dbReference>
<dbReference type="PANTHER" id="PTHR22603">
    <property type="entry name" value="CHOLINE/ETHANOALAMINE KINASE"/>
    <property type="match status" value="1"/>
</dbReference>
<dbReference type="Gene3D" id="3.90.1200.10">
    <property type="match status" value="1"/>
</dbReference>
<proteinExistence type="predicted"/>
<protein>
    <submittedName>
        <fullName evidence="2">CTP:phosphocholine cytidylyltransferase</fullName>
    </submittedName>
</protein>
<dbReference type="SUPFAM" id="SSF46785">
    <property type="entry name" value="Winged helix' DNA-binding domain"/>
    <property type="match status" value="1"/>
</dbReference>
<dbReference type="InterPro" id="IPR011009">
    <property type="entry name" value="Kinase-like_dom_sf"/>
</dbReference>
<name>A0A1M5PJ25_9FIRM</name>
<keyword evidence="2" id="KW-0808">Transferase</keyword>